<dbReference type="RefSeq" id="WP_188620612.1">
    <property type="nucleotide sequence ID" value="NZ_BMJE01000003.1"/>
</dbReference>
<evidence type="ECO:0000313" key="5">
    <source>
        <dbReference type="Proteomes" id="UP000615760"/>
    </source>
</evidence>
<dbReference type="Proteomes" id="UP000615760">
    <property type="component" value="Unassembled WGS sequence"/>
</dbReference>
<dbReference type="EMBL" id="BMJE01000003">
    <property type="protein sequence ID" value="GGB75838.1"/>
    <property type="molecule type" value="Genomic_DNA"/>
</dbReference>
<accession>A0ABQ1JSM6</accession>
<evidence type="ECO:0000256" key="2">
    <source>
        <dbReference type="SAM" id="SignalP"/>
    </source>
</evidence>
<evidence type="ECO:0000313" key="4">
    <source>
        <dbReference type="EMBL" id="GGB75838.1"/>
    </source>
</evidence>
<dbReference type="CDD" id="cd12105">
    <property type="entry name" value="HmuY"/>
    <property type="match status" value="1"/>
</dbReference>
<feature type="chain" id="PRO_5046064283" description="Secretion system C-terminal sorting domain-containing protein" evidence="2">
    <location>
        <begin position="20"/>
        <end position="423"/>
    </location>
</feature>
<evidence type="ECO:0000259" key="3">
    <source>
        <dbReference type="Pfam" id="PF18962"/>
    </source>
</evidence>
<evidence type="ECO:0000256" key="1">
    <source>
        <dbReference type="ARBA" id="ARBA00022729"/>
    </source>
</evidence>
<dbReference type="NCBIfam" id="TIGR04183">
    <property type="entry name" value="Por_Secre_tail"/>
    <property type="match status" value="1"/>
</dbReference>
<feature type="domain" description="Secretion system C-terminal sorting" evidence="3">
    <location>
        <begin position="344"/>
        <end position="422"/>
    </location>
</feature>
<organism evidence="4 5">
    <name type="scientific">Flavobacterium suaedae</name>
    <dbReference type="NCBI Taxonomy" id="1767027"/>
    <lineage>
        <taxon>Bacteria</taxon>
        <taxon>Pseudomonadati</taxon>
        <taxon>Bacteroidota</taxon>
        <taxon>Flavobacteriia</taxon>
        <taxon>Flavobacteriales</taxon>
        <taxon>Flavobacteriaceae</taxon>
        <taxon>Flavobacterium</taxon>
    </lineage>
</organism>
<keyword evidence="5" id="KW-1185">Reference proteome</keyword>
<dbReference type="InterPro" id="IPR025921">
    <property type="entry name" value="HmuY"/>
</dbReference>
<dbReference type="Pfam" id="PF18962">
    <property type="entry name" value="Por_Secre_tail"/>
    <property type="match status" value="1"/>
</dbReference>
<keyword evidence="1 2" id="KW-0732">Signal</keyword>
<proteinExistence type="predicted"/>
<reference evidence="5" key="1">
    <citation type="journal article" date="2019" name="Int. J. Syst. Evol. Microbiol.">
        <title>The Global Catalogue of Microorganisms (GCM) 10K type strain sequencing project: providing services to taxonomists for standard genome sequencing and annotation.</title>
        <authorList>
            <consortium name="The Broad Institute Genomics Platform"/>
            <consortium name="The Broad Institute Genome Sequencing Center for Infectious Disease"/>
            <person name="Wu L."/>
            <person name="Ma J."/>
        </authorList>
    </citation>
    <scope>NUCLEOTIDE SEQUENCE [LARGE SCALE GENOMIC DNA]</scope>
    <source>
        <strain evidence="5">CGMCC 1.15461</strain>
    </source>
</reference>
<gene>
    <name evidence="4" type="ORF">GCM10007424_14740</name>
</gene>
<protein>
    <recommendedName>
        <fullName evidence="3">Secretion system C-terminal sorting domain-containing protein</fullName>
    </recommendedName>
</protein>
<sequence length="423" mass="47065">MKKRLLLLASLFVSTITVAQEDYTEVTIPLQPSYTDQVFFDFSTETQTAVTAANWDIAFLRISQMETGVRINDSAGIQVFEASSDVNDWDNIDLANEGTWTELFNSATTWLTGAFDTGSGEYGWGDYNPGNHHVTGSVVFVLKYADESYKKLVIEDYFGGYTIKYADWTGTEWAEDETATIPNGDTSYTFNFYSLTTDEVVSVAPADADWDLAFGRYYDNVGTAEEPMMYLVSGGLHNSATVTVAQVDETGNTENEITLPENSAYSTDINTIGSDWKEFNMGEFVYDIDTELTYYVKNEDGNIYRMYFTAFGGSSTGELKFNYKNVTATAGLDNVNADVNFGFYPNPALDKRITLIYDLKNNSNEKNTVSIYSLTGAKVFETAITNNAGFYTKELNLSSLNSGIYIVQIQSGDYTQAKKLVIK</sequence>
<dbReference type="InterPro" id="IPR026444">
    <property type="entry name" value="Secre_tail"/>
</dbReference>
<feature type="signal peptide" evidence="2">
    <location>
        <begin position="1"/>
        <end position="19"/>
    </location>
</feature>
<comment type="caution">
    <text evidence="4">The sequence shown here is derived from an EMBL/GenBank/DDBJ whole genome shotgun (WGS) entry which is preliminary data.</text>
</comment>
<name>A0ABQ1JSM6_9FLAO</name>
<dbReference type="Pfam" id="PF14064">
    <property type="entry name" value="HmuY"/>
    <property type="match status" value="1"/>
</dbReference>